<evidence type="ECO:0000313" key="2">
    <source>
        <dbReference type="WBParaSite" id="Hba_04837"/>
    </source>
</evidence>
<dbReference type="WBParaSite" id="Hba_04837">
    <property type="protein sequence ID" value="Hba_04837"/>
    <property type="gene ID" value="Hba_04837"/>
</dbReference>
<name>A0A1I7WIL2_HETBA</name>
<organism evidence="1 2">
    <name type="scientific">Heterorhabditis bacteriophora</name>
    <name type="common">Entomopathogenic nematode worm</name>
    <dbReference type="NCBI Taxonomy" id="37862"/>
    <lineage>
        <taxon>Eukaryota</taxon>
        <taxon>Metazoa</taxon>
        <taxon>Ecdysozoa</taxon>
        <taxon>Nematoda</taxon>
        <taxon>Chromadorea</taxon>
        <taxon>Rhabditida</taxon>
        <taxon>Rhabditina</taxon>
        <taxon>Rhabditomorpha</taxon>
        <taxon>Strongyloidea</taxon>
        <taxon>Heterorhabditidae</taxon>
        <taxon>Heterorhabditis</taxon>
    </lineage>
</organism>
<keyword evidence="1" id="KW-1185">Reference proteome</keyword>
<protein>
    <submittedName>
        <fullName evidence="2">Uncharacterized protein</fullName>
    </submittedName>
</protein>
<evidence type="ECO:0000313" key="1">
    <source>
        <dbReference type="Proteomes" id="UP000095283"/>
    </source>
</evidence>
<sequence length="112" mass="12399">MLLDGKLGRLRGRYVYCVTRPGPKAPKCQMLLKQFSPAPESTEANASAQESAEKYKGELTNKLTFLGVFQAYHPRALEIWPILSSAICPTNSRNPHLSLFRTSAGSAHTHNK</sequence>
<proteinExistence type="predicted"/>
<dbReference type="Proteomes" id="UP000095283">
    <property type="component" value="Unplaced"/>
</dbReference>
<dbReference type="AlphaFoldDB" id="A0A1I7WIL2"/>
<accession>A0A1I7WIL2</accession>
<reference evidence="2" key="1">
    <citation type="submission" date="2016-11" db="UniProtKB">
        <authorList>
            <consortium name="WormBaseParasite"/>
        </authorList>
    </citation>
    <scope>IDENTIFICATION</scope>
</reference>